<gene>
    <name evidence="3" type="ORF">LYY06_10125</name>
</gene>
<evidence type="ECO:0000313" key="4">
    <source>
        <dbReference type="Proteomes" id="UP001200307"/>
    </source>
</evidence>
<dbReference type="RefSeq" id="WP_233339366.1">
    <property type="nucleotide sequence ID" value="NZ_JAJTVO010000017.1"/>
</dbReference>
<comment type="caution">
    <text evidence="3">The sequence shown here is derived from an EMBL/GenBank/DDBJ whole genome shotgun (WGS) entry which is preliminary data.</text>
</comment>
<feature type="coiled-coil region" evidence="1">
    <location>
        <begin position="402"/>
        <end position="429"/>
    </location>
</feature>
<keyword evidence="1" id="KW-0175">Coiled coil</keyword>
<dbReference type="Proteomes" id="UP001200307">
    <property type="component" value="Unassembled WGS sequence"/>
</dbReference>
<proteinExistence type="predicted"/>
<accession>A0AAW4YLY3</accession>
<dbReference type="AlphaFoldDB" id="A0AAW4YLY3"/>
<dbReference type="EMBL" id="JAJTVO010000017">
    <property type="protein sequence ID" value="MCE4122618.1"/>
    <property type="molecule type" value="Genomic_DNA"/>
</dbReference>
<name>A0AAW4YLY3_9BACT</name>
<sequence length="525" mass="60790">MKKHLWVLLFLFSCLSISAQTRGLVKGETIMFYPVCDDLRNQYTGYDCFYDTNKAYHNHKFNEKEKNRFATDENKLTPFKEIEDHYFYVDNTQKYSKNGKLKNEAYIAFLTRDDGAKMILRVLFQPDKNTNAITQGMLVKFYSGGKMTTGVNLPYITKSAWENSHALKGTKLVRTSNDNYYLGKDIKYLRNGKTTKGYILDLVAENANRLKGNNVDPNRIFLNGSVIGVNNILFKNVANYAFQQPFACVDFYDSTIFLPLSDFYGNGPSTLQMGYNILNYFCDYNQKYKELVADLPPVHSEFYKGLEVYYGRKTMFIEGDDAAHFTGIGNSNIPYILKPGYYTFEKFDFDYDKKKLKLSVYLKDSVGTEFAVTAKNYDKLTYEGYARSFFEAFYRKSDIITKDSLAAVERDAEENLRKLLKEAEDQEIASVSKKYGSKIAHYYRNLSADDREKFNKAASRWGASTAKDIVDGYVRIGWNKDKCRMSWGEPRDINTTIGAWGREEQWCYYDSYLYFENGKLTSIQN</sequence>
<evidence type="ECO:0000313" key="3">
    <source>
        <dbReference type="EMBL" id="MCE4122618.1"/>
    </source>
</evidence>
<feature type="chain" id="PRO_5043733646" evidence="2">
    <location>
        <begin position="20"/>
        <end position="525"/>
    </location>
</feature>
<feature type="signal peptide" evidence="2">
    <location>
        <begin position="1"/>
        <end position="19"/>
    </location>
</feature>
<protein>
    <submittedName>
        <fullName evidence="3">Uncharacterized protein</fullName>
    </submittedName>
</protein>
<organism evidence="3 4">
    <name type="scientific">Segatella copri</name>
    <dbReference type="NCBI Taxonomy" id="165179"/>
    <lineage>
        <taxon>Bacteria</taxon>
        <taxon>Pseudomonadati</taxon>
        <taxon>Bacteroidota</taxon>
        <taxon>Bacteroidia</taxon>
        <taxon>Bacteroidales</taxon>
        <taxon>Prevotellaceae</taxon>
        <taxon>Segatella</taxon>
    </lineage>
</organism>
<evidence type="ECO:0000256" key="2">
    <source>
        <dbReference type="SAM" id="SignalP"/>
    </source>
</evidence>
<evidence type="ECO:0000256" key="1">
    <source>
        <dbReference type="SAM" id="Coils"/>
    </source>
</evidence>
<reference evidence="3" key="1">
    <citation type="submission" date="2021-12" db="EMBL/GenBank/DDBJ databases">
        <authorList>
            <person name="Lv X."/>
        </authorList>
    </citation>
    <scope>NUCLEOTIDE SEQUENCE</scope>
    <source>
        <strain evidence="3">HF2106</strain>
    </source>
</reference>
<keyword evidence="2" id="KW-0732">Signal</keyword>